<dbReference type="InterPro" id="IPR000073">
    <property type="entry name" value="AB_hydrolase_1"/>
</dbReference>
<organism evidence="4 5">
    <name type="scientific">Sporormia fimetaria CBS 119925</name>
    <dbReference type="NCBI Taxonomy" id="1340428"/>
    <lineage>
        <taxon>Eukaryota</taxon>
        <taxon>Fungi</taxon>
        <taxon>Dikarya</taxon>
        <taxon>Ascomycota</taxon>
        <taxon>Pezizomycotina</taxon>
        <taxon>Dothideomycetes</taxon>
        <taxon>Pleosporomycetidae</taxon>
        <taxon>Pleosporales</taxon>
        <taxon>Sporormiaceae</taxon>
        <taxon>Sporormia</taxon>
    </lineage>
</organism>
<evidence type="ECO:0000313" key="5">
    <source>
        <dbReference type="Proteomes" id="UP000799440"/>
    </source>
</evidence>
<dbReference type="EMBL" id="MU006569">
    <property type="protein sequence ID" value="KAF2748447.1"/>
    <property type="molecule type" value="Genomic_DNA"/>
</dbReference>
<evidence type="ECO:0000256" key="2">
    <source>
        <dbReference type="ARBA" id="ARBA00038334"/>
    </source>
</evidence>
<dbReference type="Pfam" id="PF00561">
    <property type="entry name" value="Abhydrolase_1"/>
    <property type="match status" value="1"/>
</dbReference>
<evidence type="ECO:0000256" key="1">
    <source>
        <dbReference type="ARBA" id="ARBA00022801"/>
    </source>
</evidence>
<dbReference type="PRINTS" id="PR00412">
    <property type="entry name" value="EPOXHYDRLASE"/>
</dbReference>
<reference evidence="4" key="1">
    <citation type="journal article" date="2020" name="Stud. Mycol.">
        <title>101 Dothideomycetes genomes: a test case for predicting lifestyles and emergence of pathogens.</title>
        <authorList>
            <person name="Haridas S."/>
            <person name="Albert R."/>
            <person name="Binder M."/>
            <person name="Bloem J."/>
            <person name="Labutti K."/>
            <person name="Salamov A."/>
            <person name="Andreopoulos B."/>
            <person name="Baker S."/>
            <person name="Barry K."/>
            <person name="Bills G."/>
            <person name="Bluhm B."/>
            <person name="Cannon C."/>
            <person name="Castanera R."/>
            <person name="Culley D."/>
            <person name="Daum C."/>
            <person name="Ezra D."/>
            <person name="Gonzalez J."/>
            <person name="Henrissat B."/>
            <person name="Kuo A."/>
            <person name="Liang C."/>
            <person name="Lipzen A."/>
            <person name="Lutzoni F."/>
            <person name="Magnuson J."/>
            <person name="Mondo S."/>
            <person name="Nolan M."/>
            <person name="Ohm R."/>
            <person name="Pangilinan J."/>
            <person name="Park H.-J."/>
            <person name="Ramirez L."/>
            <person name="Alfaro M."/>
            <person name="Sun H."/>
            <person name="Tritt A."/>
            <person name="Yoshinaga Y."/>
            <person name="Zwiers L.-H."/>
            <person name="Turgeon B."/>
            <person name="Goodwin S."/>
            <person name="Spatafora J."/>
            <person name="Crous P."/>
            <person name="Grigoriev I."/>
        </authorList>
    </citation>
    <scope>NUCLEOTIDE SEQUENCE</scope>
    <source>
        <strain evidence="4">CBS 119925</strain>
    </source>
</reference>
<dbReference type="InterPro" id="IPR000639">
    <property type="entry name" value="Epox_hydrolase-like"/>
</dbReference>
<comment type="similarity">
    <text evidence="2">Belongs to the AB hydrolase superfamily. Epoxide hydrolase family.</text>
</comment>
<dbReference type="InterPro" id="IPR029058">
    <property type="entry name" value="AB_hydrolase_fold"/>
</dbReference>
<dbReference type="SUPFAM" id="SSF53474">
    <property type="entry name" value="alpha/beta-Hydrolases"/>
    <property type="match status" value="1"/>
</dbReference>
<dbReference type="Gene3D" id="3.40.50.1820">
    <property type="entry name" value="alpha/beta hydrolase"/>
    <property type="match status" value="1"/>
</dbReference>
<gene>
    <name evidence="4" type="ORF">M011DRAFT_400731</name>
</gene>
<accession>A0A6A6VH71</accession>
<dbReference type="GO" id="GO:0016787">
    <property type="term" value="F:hydrolase activity"/>
    <property type="evidence" value="ECO:0007669"/>
    <property type="project" value="UniProtKB-KW"/>
</dbReference>
<keyword evidence="5" id="KW-1185">Reference proteome</keyword>
<dbReference type="AlphaFoldDB" id="A0A6A6VH71"/>
<protein>
    <submittedName>
        <fullName evidence="4">Alpha/beta-hydrolase</fullName>
    </submittedName>
</protein>
<dbReference type="PANTHER" id="PTHR43329">
    <property type="entry name" value="EPOXIDE HYDROLASE"/>
    <property type="match status" value="1"/>
</dbReference>
<feature type="domain" description="AB hydrolase-1" evidence="3">
    <location>
        <begin position="32"/>
        <end position="320"/>
    </location>
</feature>
<name>A0A6A6VH71_9PLEO</name>
<evidence type="ECO:0000259" key="3">
    <source>
        <dbReference type="Pfam" id="PF00561"/>
    </source>
</evidence>
<proteinExistence type="inferred from homology"/>
<evidence type="ECO:0000313" key="4">
    <source>
        <dbReference type="EMBL" id="KAF2748447.1"/>
    </source>
</evidence>
<dbReference type="OrthoDB" id="284184at2759"/>
<dbReference type="Proteomes" id="UP000799440">
    <property type="component" value="Unassembled WGS sequence"/>
</dbReference>
<sequence>MEERKAPQKKTCSIKNGPKYAYYYVKAAQKRPTFLLLHGFPSTADDWKNQIDDLSGAGYGVLAPDMLGYGDTDKPKDLKAYSHKKMSGEVAKILEHEGLKEVIGVGHDWGSMLLGKMWNYHPQYFKSLAFMSVPYTPPAPSNTRNIDALNTMTKAAFGYETYGYMYFFNESSAADIMSSHTASVLSLLYPDNPELHKTELCPRGKAREWVEADRKAPLPSYESQKDRKARINEFEKGGWTGPTNWYKSAIRNIDADAEAQIPASNFAIPKPVIFMGGDIDFVTRPELMAQVAGQGKQDGWLPNVEFKSVKGGSHWMMLEQPKQVLTILNDLAKRSS</sequence>
<keyword evidence="1" id="KW-0378">Hydrolase</keyword>